<name>A0A545UC32_9GAMM</name>
<protein>
    <submittedName>
        <fullName evidence="2">DUF2235 domain-containing protein</fullName>
    </submittedName>
</protein>
<gene>
    <name evidence="2" type="ORF">FLL46_14590</name>
</gene>
<dbReference type="PANTHER" id="PTHR33840:SF1">
    <property type="entry name" value="TLE1 PHOSPHOLIPASE DOMAIN-CONTAINING PROTEIN"/>
    <property type="match status" value="1"/>
</dbReference>
<dbReference type="AlphaFoldDB" id="A0A545UC32"/>
<proteinExistence type="predicted"/>
<dbReference type="EMBL" id="VIKS01000009">
    <property type="protein sequence ID" value="TQV87031.1"/>
    <property type="molecule type" value="Genomic_DNA"/>
</dbReference>
<organism evidence="2 3">
    <name type="scientific">Aliikangiella coralliicola</name>
    <dbReference type="NCBI Taxonomy" id="2592383"/>
    <lineage>
        <taxon>Bacteria</taxon>
        <taxon>Pseudomonadati</taxon>
        <taxon>Pseudomonadota</taxon>
        <taxon>Gammaproteobacteria</taxon>
        <taxon>Oceanospirillales</taxon>
        <taxon>Pleioneaceae</taxon>
        <taxon>Aliikangiella</taxon>
    </lineage>
</organism>
<dbReference type="PANTHER" id="PTHR33840">
    <property type="match status" value="1"/>
</dbReference>
<evidence type="ECO:0000313" key="2">
    <source>
        <dbReference type="EMBL" id="TQV87031.1"/>
    </source>
</evidence>
<dbReference type="InterPro" id="IPR018712">
    <property type="entry name" value="Tle1-like_cat"/>
</dbReference>
<keyword evidence="3" id="KW-1185">Reference proteome</keyword>
<reference evidence="2 3" key="1">
    <citation type="submission" date="2019-07" db="EMBL/GenBank/DDBJ databases">
        <title>Draft genome for Aliikangiella sp. M105.</title>
        <authorList>
            <person name="Wang G."/>
        </authorList>
    </citation>
    <scope>NUCLEOTIDE SEQUENCE [LARGE SCALE GENOMIC DNA]</scope>
    <source>
        <strain evidence="2 3">M105</strain>
    </source>
</reference>
<sequence>MSAMAIRRIVLCLDGTWNNTYAESERTDGSKVIKPSNVLKFARAVLPHDSVDGIEQIVYYDTGVGSMSKFPGPYNALLHYSDKVLGGGWGAGFESNIEDAITFLVNNYQPGDQVYICGFSRGAATARALSNFIEWMDGIPLKSDAFFIPEFLRHYVDHMGDPSEFQVAKQLINQKLAKFNQQLNHFNQVEISFLGVWDTVLSLGGRVLKVSHRKFHLEDMPANCIRHVRHALAIDEKRSDFLPAIWKAPATSQQDLKQRWFAGVHSNIGGGYVNDGLANITLRWMVKEIEELQLGLKFDKSFLAFYRGYPQDKLIESKTLGYVIKDGVLFRKGRREIYLTSDPEYQNSGLEIHDTAIQRMLNHPLEVNNNKARYSRLEKYRPQNIIQIFTQQPSKRQIDIDNFVNGFNKGFKAEHFTRIINGGDILFDAKNKKTDTGYVLDYQTTYNVSLEIESDLFDKDILCDFSGWNAKALAEKSTFHKVAKRFSRMPGANLFSLIGEVDGKKIDMGKLWIQAGKGEFSLCLQNLFPNKKVSGKLYVYLNDVRGFYRNNKGAYKVSIKSSSRKTD</sequence>
<feature type="domain" description="T6SS Phospholipase effector Tle1-like catalytic" evidence="1">
    <location>
        <begin position="7"/>
        <end position="288"/>
    </location>
</feature>
<accession>A0A545UC32</accession>
<dbReference type="Gene3D" id="2.60.120.430">
    <property type="entry name" value="Galactose-binding lectin"/>
    <property type="match status" value="1"/>
</dbReference>
<evidence type="ECO:0000259" key="1">
    <source>
        <dbReference type="Pfam" id="PF09994"/>
    </source>
</evidence>
<dbReference type="Pfam" id="PF09994">
    <property type="entry name" value="T6SS_Tle1-like_cat"/>
    <property type="match status" value="1"/>
</dbReference>
<evidence type="ECO:0000313" key="3">
    <source>
        <dbReference type="Proteomes" id="UP000315439"/>
    </source>
</evidence>
<dbReference type="OrthoDB" id="4378831at2"/>
<comment type="caution">
    <text evidence="2">The sequence shown here is derived from an EMBL/GenBank/DDBJ whole genome shotgun (WGS) entry which is preliminary data.</text>
</comment>
<dbReference type="Proteomes" id="UP000315439">
    <property type="component" value="Unassembled WGS sequence"/>
</dbReference>